<dbReference type="OrthoDB" id="5508403at2759"/>
<feature type="compositionally biased region" description="Polar residues" evidence="1">
    <location>
        <begin position="213"/>
        <end position="227"/>
    </location>
</feature>
<name>A0A4U0WA86_9PEZI</name>
<gene>
    <name evidence="2" type="ORF">B0A55_11630</name>
</gene>
<feature type="region of interest" description="Disordered" evidence="1">
    <location>
        <begin position="266"/>
        <end position="297"/>
    </location>
</feature>
<dbReference type="Proteomes" id="UP000309340">
    <property type="component" value="Unassembled WGS sequence"/>
</dbReference>
<evidence type="ECO:0000313" key="3">
    <source>
        <dbReference type="Proteomes" id="UP000309340"/>
    </source>
</evidence>
<dbReference type="EMBL" id="NAJQ01001465">
    <property type="protein sequence ID" value="TKA58636.1"/>
    <property type="molecule type" value="Genomic_DNA"/>
</dbReference>
<accession>A0A4U0WA86</accession>
<organism evidence="2 3">
    <name type="scientific">Friedmanniomyces simplex</name>
    <dbReference type="NCBI Taxonomy" id="329884"/>
    <lineage>
        <taxon>Eukaryota</taxon>
        <taxon>Fungi</taxon>
        <taxon>Dikarya</taxon>
        <taxon>Ascomycota</taxon>
        <taxon>Pezizomycotina</taxon>
        <taxon>Dothideomycetes</taxon>
        <taxon>Dothideomycetidae</taxon>
        <taxon>Mycosphaerellales</taxon>
        <taxon>Teratosphaeriaceae</taxon>
        <taxon>Friedmanniomyces</taxon>
    </lineage>
</organism>
<protein>
    <recommendedName>
        <fullName evidence="4">Fungal N-terminal domain-containing protein</fullName>
    </recommendedName>
</protein>
<evidence type="ECO:0000256" key="1">
    <source>
        <dbReference type="SAM" id="MobiDB-lite"/>
    </source>
</evidence>
<feature type="region of interest" description="Disordered" evidence="1">
    <location>
        <begin position="205"/>
        <end position="248"/>
    </location>
</feature>
<proteinExistence type="predicted"/>
<reference evidence="2 3" key="1">
    <citation type="submission" date="2017-03" db="EMBL/GenBank/DDBJ databases">
        <title>Genomes of endolithic fungi from Antarctica.</title>
        <authorList>
            <person name="Coleine C."/>
            <person name="Masonjones S."/>
            <person name="Stajich J.E."/>
        </authorList>
    </citation>
    <scope>NUCLEOTIDE SEQUENCE [LARGE SCALE GENOMIC DNA]</scope>
    <source>
        <strain evidence="2 3">CCFEE 5184</strain>
    </source>
</reference>
<dbReference type="AlphaFoldDB" id="A0A4U0WA86"/>
<evidence type="ECO:0008006" key="4">
    <source>
        <dbReference type="Google" id="ProtNLM"/>
    </source>
</evidence>
<comment type="caution">
    <text evidence="2">The sequence shown here is derived from an EMBL/GenBank/DDBJ whole genome shotgun (WGS) entry which is preliminary data.</text>
</comment>
<feature type="compositionally biased region" description="Low complexity" evidence="1">
    <location>
        <begin position="279"/>
        <end position="291"/>
    </location>
</feature>
<keyword evidence="3" id="KW-1185">Reference proteome</keyword>
<sequence length="341" mass="38468">MDPLSVIVSAGAVSKGTFACVTVLGKFLGDTAVLDETVEALYKDVRSLVYMVAGTSSTLDSPSVRRHEESRLWEVVDSVLQDCDDTVQDLLHRLDSIHLNSTRKSNIAKDAWKQFRLDPREDEIKRFRGTFQYNCSALQTMLVTVSLYVSRTAPRMEADEIRSGFQQLERLLQDRRRNVLPINTSNEAVNRKHMRLRQATQQVASDASAILESHSSNCDESELNSTRARSDSKRKTTGSELDRPLDPDHRARISSWVPRKEAILEGPNIEPDESRDTEWTSTSESATLTASDDFASDDEELELKVAQKMLMKGRQSVKDEKLTQAEKPLRKALAEYQVCQC</sequence>
<evidence type="ECO:0000313" key="2">
    <source>
        <dbReference type="EMBL" id="TKA58636.1"/>
    </source>
</evidence>